<evidence type="ECO:0000256" key="3">
    <source>
        <dbReference type="ARBA" id="ARBA00022763"/>
    </source>
</evidence>
<evidence type="ECO:0000259" key="11">
    <source>
        <dbReference type="PROSITE" id="PS50172"/>
    </source>
</evidence>
<dbReference type="PANTHER" id="PTHR13763">
    <property type="entry name" value="BREAST CANCER TYPE 1 SUSCEPTIBILITY PROTEIN BRCA1"/>
    <property type="match status" value="1"/>
</dbReference>
<gene>
    <name evidence="12" type="ORF">GIL414_LOCUS4149</name>
</gene>
<dbReference type="GO" id="GO:0045944">
    <property type="term" value="P:positive regulation of transcription by RNA polymerase II"/>
    <property type="evidence" value="ECO:0007669"/>
    <property type="project" value="TreeGrafter"/>
</dbReference>
<dbReference type="Pfam" id="PF05920">
    <property type="entry name" value="Homeobox_KN"/>
    <property type="match status" value="1"/>
</dbReference>
<evidence type="ECO:0000313" key="13">
    <source>
        <dbReference type="Proteomes" id="UP000681720"/>
    </source>
</evidence>
<evidence type="ECO:0000259" key="10">
    <source>
        <dbReference type="PROSITE" id="PS50071"/>
    </source>
</evidence>
<dbReference type="InterPro" id="IPR001357">
    <property type="entry name" value="BRCT_dom"/>
</dbReference>
<feature type="region of interest" description="Disordered" evidence="9">
    <location>
        <begin position="23"/>
        <end position="50"/>
    </location>
</feature>
<feature type="region of interest" description="Disordered" evidence="9">
    <location>
        <begin position="133"/>
        <end position="162"/>
    </location>
</feature>
<evidence type="ECO:0000256" key="4">
    <source>
        <dbReference type="ARBA" id="ARBA00023125"/>
    </source>
</evidence>
<evidence type="ECO:0000256" key="2">
    <source>
        <dbReference type="ARBA" id="ARBA00022737"/>
    </source>
</evidence>
<dbReference type="InterPro" id="IPR001356">
    <property type="entry name" value="HD"/>
</dbReference>
<dbReference type="CDD" id="cd00086">
    <property type="entry name" value="homeodomain"/>
    <property type="match status" value="1"/>
</dbReference>
<organism evidence="12 13">
    <name type="scientific">Rotaria magnacalcarata</name>
    <dbReference type="NCBI Taxonomy" id="392030"/>
    <lineage>
        <taxon>Eukaryota</taxon>
        <taxon>Metazoa</taxon>
        <taxon>Spiralia</taxon>
        <taxon>Gnathifera</taxon>
        <taxon>Rotifera</taxon>
        <taxon>Eurotatoria</taxon>
        <taxon>Bdelloidea</taxon>
        <taxon>Philodinida</taxon>
        <taxon>Philodinidae</taxon>
        <taxon>Rotaria</taxon>
    </lineage>
</organism>
<name>A0A8S2KIX9_9BILA</name>
<dbReference type="AlphaFoldDB" id="A0A8S2KIX9"/>
<protein>
    <submittedName>
        <fullName evidence="12">Uncharacterized protein</fullName>
    </submittedName>
</protein>
<dbReference type="SMART" id="SM00389">
    <property type="entry name" value="HOX"/>
    <property type="match status" value="1"/>
</dbReference>
<evidence type="ECO:0000256" key="6">
    <source>
        <dbReference type="ARBA" id="ARBA00023204"/>
    </source>
</evidence>
<evidence type="ECO:0000256" key="8">
    <source>
        <dbReference type="PROSITE-ProRule" id="PRU00108"/>
    </source>
</evidence>
<dbReference type="GO" id="GO:0000724">
    <property type="term" value="P:double-strand break repair via homologous recombination"/>
    <property type="evidence" value="ECO:0007669"/>
    <property type="project" value="TreeGrafter"/>
</dbReference>
<dbReference type="Proteomes" id="UP000681720">
    <property type="component" value="Unassembled WGS sequence"/>
</dbReference>
<feature type="region of interest" description="Disordered" evidence="9">
    <location>
        <begin position="393"/>
        <end position="418"/>
    </location>
</feature>
<keyword evidence="7 8" id="KW-0539">Nucleus</keyword>
<accession>A0A8S2KIX9</accession>
<feature type="domain" description="Homeobox" evidence="10">
    <location>
        <begin position="346"/>
        <end position="392"/>
    </location>
</feature>
<evidence type="ECO:0000256" key="5">
    <source>
        <dbReference type="ARBA" id="ARBA00023155"/>
    </source>
</evidence>
<dbReference type="EMBL" id="CAJOBJ010000972">
    <property type="protein sequence ID" value="CAF3854519.1"/>
    <property type="molecule type" value="Genomic_DNA"/>
</dbReference>
<dbReference type="PROSITE" id="PS50071">
    <property type="entry name" value="HOMEOBOX_2"/>
    <property type="match status" value="1"/>
</dbReference>
<comment type="subcellular location">
    <subcellularLocation>
        <location evidence="1 8">Nucleus</location>
    </subcellularLocation>
</comment>
<dbReference type="Gene3D" id="3.40.50.10190">
    <property type="entry name" value="BRCT domain"/>
    <property type="match status" value="2"/>
</dbReference>
<evidence type="ECO:0000256" key="7">
    <source>
        <dbReference type="ARBA" id="ARBA00023242"/>
    </source>
</evidence>
<dbReference type="GO" id="GO:0004842">
    <property type="term" value="F:ubiquitin-protein transferase activity"/>
    <property type="evidence" value="ECO:0007669"/>
    <property type="project" value="TreeGrafter"/>
</dbReference>
<dbReference type="InterPro" id="IPR031099">
    <property type="entry name" value="BRCA1-associated"/>
</dbReference>
<dbReference type="PROSITE" id="PS50172">
    <property type="entry name" value="BRCT"/>
    <property type="match status" value="2"/>
</dbReference>
<dbReference type="PROSITE" id="PS00027">
    <property type="entry name" value="HOMEOBOX_1"/>
    <property type="match status" value="1"/>
</dbReference>
<evidence type="ECO:0000256" key="9">
    <source>
        <dbReference type="SAM" id="MobiDB-lite"/>
    </source>
</evidence>
<dbReference type="InterPro" id="IPR017970">
    <property type="entry name" value="Homeobox_CS"/>
</dbReference>
<dbReference type="Gene3D" id="1.10.10.60">
    <property type="entry name" value="Homeodomain-like"/>
    <property type="match status" value="1"/>
</dbReference>
<keyword evidence="3" id="KW-0227">DNA damage</keyword>
<dbReference type="GO" id="GO:0000981">
    <property type="term" value="F:DNA-binding transcription factor activity, RNA polymerase II-specific"/>
    <property type="evidence" value="ECO:0007669"/>
    <property type="project" value="InterPro"/>
</dbReference>
<feature type="compositionally biased region" description="Basic residues" evidence="9">
    <location>
        <begin position="31"/>
        <end position="44"/>
    </location>
</feature>
<dbReference type="GO" id="GO:0070531">
    <property type="term" value="C:BRCA1-A complex"/>
    <property type="evidence" value="ECO:0007669"/>
    <property type="project" value="TreeGrafter"/>
</dbReference>
<feature type="domain" description="BRCT" evidence="11">
    <location>
        <begin position="879"/>
        <end position="902"/>
    </location>
</feature>
<reference evidence="12" key="1">
    <citation type="submission" date="2021-02" db="EMBL/GenBank/DDBJ databases">
        <authorList>
            <person name="Nowell W R."/>
        </authorList>
    </citation>
    <scope>NUCLEOTIDE SEQUENCE</scope>
</reference>
<feature type="DNA-binding region" description="Homeobox" evidence="8">
    <location>
        <begin position="348"/>
        <end position="393"/>
    </location>
</feature>
<dbReference type="PANTHER" id="PTHR13763:SF0">
    <property type="entry name" value="BREAST CANCER TYPE 1 SUSCEPTIBILITY PROTEIN"/>
    <property type="match status" value="1"/>
</dbReference>
<dbReference type="InterPro" id="IPR008422">
    <property type="entry name" value="KN_HD"/>
</dbReference>
<keyword evidence="4 8" id="KW-0238">DNA-binding</keyword>
<dbReference type="GO" id="GO:0031436">
    <property type="term" value="C:BRCA1-BARD1 complex"/>
    <property type="evidence" value="ECO:0007669"/>
    <property type="project" value="TreeGrafter"/>
</dbReference>
<dbReference type="InterPro" id="IPR036420">
    <property type="entry name" value="BRCT_dom_sf"/>
</dbReference>
<feature type="domain" description="BRCT" evidence="11">
    <location>
        <begin position="507"/>
        <end position="604"/>
    </location>
</feature>
<dbReference type="SUPFAM" id="SSF46689">
    <property type="entry name" value="Homeodomain-like"/>
    <property type="match status" value="1"/>
</dbReference>
<dbReference type="InterPro" id="IPR009057">
    <property type="entry name" value="Homeodomain-like_sf"/>
</dbReference>
<dbReference type="GO" id="GO:0003677">
    <property type="term" value="F:DNA binding"/>
    <property type="evidence" value="ECO:0007669"/>
    <property type="project" value="UniProtKB-UniRule"/>
</dbReference>
<keyword evidence="5 8" id="KW-0371">Homeobox</keyword>
<evidence type="ECO:0000256" key="1">
    <source>
        <dbReference type="ARBA" id="ARBA00004123"/>
    </source>
</evidence>
<keyword evidence="6" id="KW-0234">DNA repair</keyword>
<evidence type="ECO:0000313" key="12">
    <source>
        <dbReference type="EMBL" id="CAF3854519.1"/>
    </source>
</evidence>
<sequence>MDQNFDNEDLHFPSEHVLPFATTSYTNNTHPRLHNRSRSIKSRKNNSSYTQNEDLCDTHFIKLKVPPIDQVLCKQEESNELVNGIRKIYDGQQYPRICGDANCTVILQDNSGHQNGLCPNHYHESCSKTLSAALSSSRKRRRHNSPSSSRPSQVPMTPNMHMPTLKNNHRLSIASIPPSVDINNPKKGDIIEMENGSRKKFDGVVWRKICSLPDCIIAAQRDELCRKHYIKLHGKPNNESINDSIESANIVIPQSKSISSISTSSMNEKAESRTLKKLNDESMDYDEQQDLINDNTSNSYHASDDETQINQENSSIMREDNFDGQIDRTLIDALSACRQKFLTNYLKKWLQENRNHPYPSNQEKIDLAKQSSITYDQVTTWFNNARAILRRRQIKQRNSSNNGDDDSSNESNDGLDSYHNISSRIQRSLSLFNGVCCRSIGIQCNTSTVNQTTSTLTDVSMMTDGELLSDRTVRIIRPSNYVLKTNNSMKRDASQEFLINDVKHEDNDEGFRKNTEIIITSTCLDDDQMIRLKKFCSRFNIKLSNVIDEYTTHLITAEEDETLVCPLSKKVIQAVARHMYILTYRWIDTCLTMNKIINEKIFEIQGDSTLSPNHNGMQRSRQSNLAHNLPASLLFEKFSIMLKCDGCQKLMNNNELIELVKLSGAKHTIESYFSRLQTGLIRIVLCEKEYLVQRKEIYEKCIHIGIHFLSPEWLSLSSSCITFCKNYSIYLDISQIESCGNDLIELTKEQVKAALTSLFIIQKQNRTVGSRKRRRDKNLDRSLETQTKKQKQIYSNIILSDITQAETIVLAASGLNKKQMKQVKKFVLIFNCHLLLLDEKTTFNQSITHLITDEIDTNDSLVCTLTKNVVFAIVQHCFVLSYRWIIECLQQNSIVNEEQYEIEGDNIFSTKHNGPRRSRLSKRPLMPLNHFMMIKGDSRHFLDFTNSELGDLAWLAGSIYIEQNRFPNTVFSRQCFLLIEDADVRNKVRRTFQY</sequence>
<keyword evidence="2" id="KW-0677">Repeat</keyword>
<dbReference type="SUPFAM" id="SSF52113">
    <property type="entry name" value="BRCT domain"/>
    <property type="match status" value="2"/>
</dbReference>
<comment type="caution">
    <text evidence="12">The sequence shown here is derived from an EMBL/GenBank/DDBJ whole genome shotgun (WGS) entry which is preliminary data.</text>
</comment>
<proteinExistence type="predicted"/>